<dbReference type="AlphaFoldDB" id="Q6K780"/>
<dbReference type="EMBL" id="AP004861">
    <property type="protein sequence ID" value="BAD23089.1"/>
    <property type="molecule type" value="Genomic_DNA"/>
</dbReference>
<reference evidence="2" key="2">
    <citation type="journal article" date="2008" name="Nucleic Acids Res.">
        <title>The rice annotation project database (RAP-DB): 2008 update.</title>
        <authorList>
            <consortium name="The rice annotation project (RAP)"/>
        </authorList>
    </citation>
    <scope>GENOME REANNOTATION</scope>
    <source>
        <strain evidence="2">cv. Nipponbare</strain>
    </source>
</reference>
<evidence type="ECO:0000313" key="1">
    <source>
        <dbReference type="EMBL" id="BAD23089.1"/>
    </source>
</evidence>
<reference evidence="2" key="1">
    <citation type="journal article" date="2005" name="Nature">
        <title>The map-based sequence of the rice genome.</title>
        <authorList>
            <consortium name="International rice genome sequencing project (IRGSP)"/>
            <person name="Matsumoto T."/>
            <person name="Wu J."/>
            <person name="Kanamori H."/>
            <person name="Katayose Y."/>
            <person name="Fujisawa M."/>
            <person name="Namiki N."/>
            <person name="Mizuno H."/>
            <person name="Yamamoto K."/>
            <person name="Antonio B.A."/>
            <person name="Baba T."/>
            <person name="Sakata K."/>
            <person name="Nagamura Y."/>
            <person name="Aoki H."/>
            <person name="Arikawa K."/>
            <person name="Arita K."/>
            <person name="Bito T."/>
            <person name="Chiden Y."/>
            <person name="Fujitsuka N."/>
            <person name="Fukunaka R."/>
            <person name="Hamada M."/>
            <person name="Harada C."/>
            <person name="Hayashi A."/>
            <person name="Hijishita S."/>
            <person name="Honda M."/>
            <person name="Hosokawa S."/>
            <person name="Ichikawa Y."/>
            <person name="Idonuma A."/>
            <person name="Iijima M."/>
            <person name="Ikeda M."/>
            <person name="Ikeno M."/>
            <person name="Ito K."/>
            <person name="Ito S."/>
            <person name="Ito T."/>
            <person name="Ito Y."/>
            <person name="Ito Y."/>
            <person name="Iwabuchi A."/>
            <person name="Kamiya K."/>
            <person name="Karasawa W."/>
            <person name="Kurita K."/>
            <person name="Katagiri S."/>
            <person name="Kikuta A."/>
            <person name="Kobayashi H."/>
            <person name="Kobayashi N."/>
            <person name="Machita K."/>
            <person name="Maehara T."/>
            <person name="Masukawa M."/>
            <person name="Mizubayashi T."/>
            <person name="Mukai Y."/>
            <person name="Nagasaki H."/>
            <person name="Nagata Y."/>
            <person name="Naito S."/>
            <person name="Nakashima M."/>
            <person name="Nakama Y."/>
            <person name="Nakamichi Y."/>
            <person name="Nakamura M."/>
            <person name="Meguro A."/>
            <person name="Negishi M."/>
            <person name="Ohta I."/>
            <person name="Ohta T."/>
            <person name="Okamoto M."/>
            <person name="Ono N."/>
            <person name="Saji S."/>
            <person name="Sakaguchi M."/>
            <person name="Sakai K."/>
            <person name="Shibata M."/>
            <person name="Shimokawa T."/>
            <person name="Song J."/>
            <person name="Takazaki Y."/>
            <person name="Terasawa K."/>
            <person name="Tsugane M."/>
            <person name="Tsuji K."/>
            <person name="Ueda S."/>
            <person name="Waki K."/>
            <person name="Yamagata H."/>
            <person name="Yamamoto M."/>
            <person name="Yamamoto S."/>
            <person name="Yamane H."/>
            <person name="Yoshiki S."/>
            <person name="Yoshihara R."/>
            <person name="Yukawa K."/>
            <person name="Zhong H."/>
            <person name="Yano M."/>
            <person name="Yuan Q."/>
            <person name="Ouyang S."/>
            <person name="Liu J."/>
            <person name="Jones K.M."/>
            <person name="Gansberger K."/>
            <person name="Moffat K."/>
            <person name="Hill J."/>
            <person name="Bera J."/>
            <person name="Fadrosh D."/>
            <person name="Jin S."/>
            <person name="Johri S."/>
            <person name="Kim M."/>
            <person name="Overton L."/>
            <person name="Reardon M."/>
            <person name="Tsitrin T."/>
            <person name="Vuong H."/>
            <person name="Weaver B."/>
            <person name="Ciecko A."/>
            <person name="Tallon L."/>
            <person name="Jackson J."/>
            <person name="Pai G."/>
            <person name="Aken S.V."/>
            <person name="Utterback T."/>
            <person name="Reidmuller S."/>
            <person name="Feldblyum T."/>
            <person name="Hsiao J."/>
            <person name="Zismann V."/>
            <person name="Iobst S."/>
            <person name="de Vazeille A.R."/>
            <person name="Buell C.R."/>
            <person name="Ying K."/>
            <person name="Li Y."/>
            <person name="Lu T."/>
            <person name="Huang Y."/>
            <person name="Zhao Q."/>
            <person name="Feng Q."/>
            <person name="Zhang L."/>
            <person name="Zhu J."/>
            <person name="Weng Q."/>
            <person name="Mu J."/>
            <person name="Lu Y."/>
            <person name="Fan D."/>
            <person name="Liu Y."/>
            <person name="Guan J."/>
            <person name="Zhang Y."/>
            <person name="Yu S."/>
            <person name="Liu X."/>
            <person name="Zhang Y."/>
            <person name="Hong G."/>
            <person name="Han B."/>
            <person name="Choisne N."/>
            <person name="Demange N."/>
            <person name="Orjeda G."/>
            <person name="Samain S."/>
            <person name="Cattolico L."/>
            <person name="Pelletier E."/>
            <person name="Couloux A."/>
            <person name="Segurens B."/>
            <person name="Wincker P."/>
            <person name="D'Hont A."/>
            <person name="Scarpelli C."/>
            <person name="Weissenbach J."/>
            <person name="Salanoubat M."/>
            <person name="Quetier F."/>
            <person name="Yu Y."/>
            <person name="Kim H.R."/>
            <person name="Rambo T."/>
            <person name="Currie J."/>
            <person name="Collura K."/>
            <person name="Luo M."/>
            <person name="Yang T."/>
            <person name="Ammiraju J.S.S."/>
            <person name="Engler F."/>
            <person name="Soderlund C."/>
            <person name="Wing R.A."/>
            <person name="Palmer L.E."/>
            <person name="de la Bastide M."/>
            <person name="Spiegel L."/>
            <person name="Nascimento L."/>
            <person name="Zutavern T."/>
            <person name="O'Shaughnessy A."/>
            <person name="Dike S."/>
            <person name="Dedhia N."/>
            <person name="Preston R."/>
            <person name="Balija V."/>
            <person name="McCombie W.R."/>
            <person name="Chow T."/>
            <person name="Chen H."/>
            <person name="Chung M."/>
            <person name="Chen C."/>
            <person name="Shaw J."/>
            <person name="Wu H."/>
            <person name="Hsiao K."/>
            <person name="Chao Y."/>
            <person name="Chu M."/>
            <person name="Cheng C."/>
            <person name="Hour A."/>
            <person name="Lee P."/>
            <person name="Lin S."/>
            <person name="Lin Y."/>
            <person name="Liou J."/>
            <person name="Liu S."/>
            <person name="Hsing Y."/>
            <person name="Raghuvanshi S."/>
            <person name="Mohanty A."/>
            <person name="Bharti A.K."/>
            <person name="Gaur A."/>
            <person name="Gupta V."/>
            <person name="Kumar D."/>
            <person name="Ravi V."/>
            <person name="Vij S."/>
            <person name="Kapur A."/>
            <person name="Khurana P."/>
            <person name="Khurana P."/>
            <person name="Khurana J.P."/>
            <person name="Tyagi A.K."/>
            <person name="Gaikwad K."/>
            <person name="Singh A."/>
            <person name="Dalal V."/>
            <person name="Srivastava S."/>
            <person name="Dixit A."/>
            <person name="Pal A.K."/>
            <person name="Ghazi I.A."/>
            <person name="Yadav M."/>
            <person name="Pandit A."/>
            <person name="Bhargava A."/>
            <person name="Sureshbabu K."/>
            <person name="Batra K."/>
            <person name="Sharma T.R."/>
            <person name="Mohapatra T."/>
            <person name="Singh N.K."/>
            <person name="Messing J."/>
            <person name="Nelson A.B."/>
            <person name="Fuks G."/>
            <person name="Kavchok S."/>
            <person name="Keizer G."/>
            <person name="Linton E."/>
            <person name="Llaca V."/>
            <person name="Song R."/>
            <person name="Tanyolac B."/>
            <person name="Young S."/>
            <person name="Ho-Il K."/>
            <person name="Hahn J.H."/>
            <person name="Sangsakoo G."/>
            <person name="Vanavichit A."/>
            <person name="de Mattos Luiz.A.T."/>
            <person name="Zimmer P.D."/>
            <person name="Malone G."/>
            <person name="Dellagostin O."/>
            <person name="de Oliveira A.C."/>
            <person name="Bevan M."/>
            <person name="Bancroft I."/>
            <person name="Minx P."/>
            <person name="Cordum H."/>
            <person name="Wilson R."/>
            <person name="Cheng Z."/>
            <person name="Jin W."/>
            <person name="Jiang J."/>
            <person name="Leong S.A."/>
            <person name="Iwama H."/>
            <person name="Gojobori T."/>
            <person name="Itoh T."/>
            <person name="Niimura Y."/>
            <person name="Fujii Y."/>
            <person name="Habara T."/>
            <person name="Sakai H."/>
            <person name="Sato Y."/>
            <person name="Wilson G."/>
            <person name="Kumar K."/>
            <person name="McCouch S."/>
            <person name="Juretic N."/>
            <person name="Hoen D."/>
            <person name="Wright S."/>
            <person name="Bruskiewich R."/>
            <person name="Bureau T."/>
            <person name="Miyao A."/>
            <person name="Hirochika H."/>
            <person name="Nishikawa T."/>
            <person name="Kadowaki K."/>
            <person name="Sugiura M."/>
            <person name="Burr B."/>
            <person name="Sasaki T."/>
        </authorList>
    </citation>
    <scope>NUCLEOTIDE SEQUENCE [LARGE SCALE GENOMIC DNA]</scope>
    <source>
        <strain evidence="2">cv. Nipponbare</strain>
    </source>
</reference>
<proteinExistence type="predicted"/>
<sequence>MAEREVRTEAAVAMVAPPAHLLTPLLHLLVAGLRGGGEVALSRCDVQWRRWGKRPAWRCPVWRCEREK</sequence>
<gene>
    <name evidence="1" type="primary">OSJNBa0001A11.23</name>
</gene>
<organism evidence="1 2">
    <name type="scientific">Oryza sativa subsp. japonica</name>
    <name type="common">Rice</name>
    <dbReference type="NCBI Taxonomy" id="39947"/>
    <lineage>
        <taxon>Eukaryota</taxon>
        <taxon>Viridiplantae</taxon>
        <taxon>Streptophyta</taxon>
        <taxon>Embryophyta</taxon>
        <taxon>Tracheophyta</taxon>
        <taxon>Spermatophyta</taxon>
        <taxon>Magnoliopsida</taxon>
        <taxon>Liliopsida</taxon>
        <taxon>Poales</taxon>
        <taxon>Poaceae</taxon>
        <taxon>BOP clade</taxon>
        <taxon>Oryzoideae</taxon>
        <taxon>Oryzeae</taxon>
        <taxon>Oryzinae</taxon>
        <taxon>Oryza</taxon>
        <taxon>Oryza sativa</taxon>
    </lineage>
</organism>
<name>Q6K780_ORYSJ</name>
<evidence type="ECO:0000313" key="2">
    <source>
        <dbReference type="Proteomes" id="UP000000763"/>
    </source>
</evidence>
<dbReference type="Proteomes" id="UP000000763">
    <property type="component" value="Chromosome 2"/>
</dbReference>
<accession>Q6K780</accession>
<protein>
    <submittedName>
        <fullName evidence="1">Uncharacterized protein</fullName>
    </submittedName>
</protein>